<feature type="compositionally biased region" description="Polar residues" evidence="1">
    <location>
        <begin position="46"/>
        <end position="63"/>
    </location>
</feature>
<dbReference type="Gene3D" id="3.20.20.80">
    <property type="entry name" value="Glycosidases"/>
    <property type="match status" value="1"/>
</dbReference>
<organism evidence="2 3">
    <name type="scientific">Candidatus Magasanikbacteria bacterium GW2011_GWA2_46_17</name>
    <dbReference type="NCBI Taxonomy" id="1619042"/>
    <lineage>
        <taxon>Bacteria</taxon>
        <taxon>Candidatus Magasanikiibacteriota</taxon>
    </lineage>
</organism>
<protein>
    <recommendedName>
        <fullName evidence="4">Glycoside hydrolase family 42 N-terminal domain-containing protein</fullName>
    </recommendedName>
</protein>
<evidence type="ECO:0000313" key="2">
    <source>
        <dbReference type="EMBL" id="KKU26290.1"/>
    </source>
</evidence>
<evidence type="ECO:0000313" key="3">
    <source>
        <dbReference type="Proteomes" id="UP000034175"/>
    </source>
</evidence>
<proteinExistence type="predicted"/>
<dbReference type="SUPFAM" id="SSF51445">
    <property type="entry name" value="(Trans)glycosidases"/>
    <property type="match status" value="1"/>
</dbReference>
<evidence type="ECO:0000256" key="1">
    <source>
        <dbReference type="SAM" id="MobiDB-lite"/>
    </source>
</evidence>
<comment type="caution">
    <text evidence="2">The sequence shown here is derived from an EMBL/GenBank/DDBJ whole genome shotgun (WGS) entry which is preliminary data.</text>
</comment>
<gene>
    <name evidence="2" type="ORF">UX39_C0010G0002</name>
</gene>
<dbReference type="EMBL" id="LCMA01000010">
    <property type="protein sequence ID" value="KKU26290.1"/>
    <property type="molecule type" value="Genomic_DNA"/>
</dbReference>
<name>A0A0G1RZA7_9BACT</name>
<dbReference type="InterPro" id="IPR017853">
    <property type="entry name" value="GH"/>
</dbReference>
<feature type="region of interest" description="Disordered" evidence="1">
    <location>
        <begin position="27"/>
        <end position="64"/>
    </location>
</feature>
<dbReference type="Proteomes" id="UP000034175">
    <property type="component" value="Unassembled WGS sequence"/>
</dbReference>
<sequence length="550" mass="61812">MLKKFLKYGAIVFLIVVVIGVIRGGADKKGQNNRPTEPPTENPRQSETANKTPAPKQGSNKQAPRSKEIIIGIEYAVRGQVAAEFAKLGIPAVKPLPESINWSKMQPDISKSVNYTDADQFVRDYQKAGFREIVMGLRTLSHAEDNQATYGKNRPVPKPEYRDEYAAWIKGMVERYDKDGRDDMPGLKYPVRYYEIEVEFSAYTPERTGEYLEKLKIAYEAAHQAYADVLVAHSAFLTATAFDSDPQPSQYEKAFAEMYIPDKHHNLADMRKILDRPELFDLVNFHELADPIMIERTVKWLKYETARRGYTKPIIISDTSPSPFISYGRATGCTGLFLGIVVWPAKEKDRCRLADYFNGILNNNAATVEWKNRFVAGDMVKKVVIAAANGVQLINTAFTGDLPILSTKFGFAGAGNGGFAGVVSEQYNLITQKYRITEYRPGFYALKQLAGKLKGTLSIVRERSDNDVRLYRIKNAREEYWIGWVHPDYLILPDDQEPKKQISLNIPNGARIINMAKSGEAENETVVSASNGSVKIDLTTTPVYIFKASQ</sequence>
<accession>A0A0G1RZA7</accession>
<evidence type="ECO:0008006" key="4">
    <source>
        <dbReference type="Google" id="ProtNLM"/>
    </source>
</evidence>
<dbReference type="AlphaFoldDB" id="A0A0G1RZA7"/>
<reference evidence="2 3" key="1">
    <citation type="journal article" date="2015" name="Nature">
        <title>rRNA introns, odd ribosomes, and small enigmatic genomes across a large radiation of phyla.</title>
        <authorList>
            <person name="Brown C.T."/>
            <person name="Hug L.A."/>
            <person name="Thomas B.C."/>
            <person name="Sharon I."/>
            <person name="Castelle C.J."/>
            <person name="Singh A."/>
            <person name="Wilkins M.J."/>
            <person name="Williams K.H."/>
            <person name="Banfield J.F."/>
        </authorList>
    </citation>
    <scope>NUCLEOTIDE SEQUENCE [LARGE SCALE GENOMIC DNA]</scope>
</reference>